<accession>A0ABQ3E786</accession>
<evidence type="ECO:0000256" key="3">
    <source>
        <dbReference type="SAM" id="SignalP"/>
    </source>
</evidence>
<dbReference type="InterPro" id="IPR006311">
    <property type="entry name" value="TAT_signal"/>
</dbReference>
<dbReference type="SUPFAM" id="SSF52833">
    <property type="entry name" value="Thioredoxin-like"/>
    <property type="match status" value="1"/>
</dbReference>
<organism evidence="5 6">
    <name type="scientific">Pseudovibrio japonicus</name>
    <dbReference type="NCBI Taxonomy" id="366534"/>
    <lineage>
        <taxon>Bacteria</taxon>
        <taxon>Pseudomonadati</taxon>
        <taxon>Pseudomonadota</taxon>
        <taxon>Alphaproteobacteria</taxon>
        <taxon>Hyphomicrobiales</taxon>
        <taxon>Stappiaceae</taxon>
        <taxon>Pseudovibrio</taxon>
    </lineage>
</organism>
<dbReference type="EMBL" id="BMXE01000001">
    <property type="protein sequence ID" value="GHB21716.1"/>
    <property type="molecule type" value="Genomic_DNA"/>
</dbReference>
<evidence type="ECO:0000256" key="2">
    <source>
        <dbReference type="ARBA" id="ARBA00005791"/>
    </source>
</evidence>
<feature type="chain" id="PRO_5046181850" evidence="3">
    <location>
        <begin position="32"/>
        <end position="213"/>
    </location>
</feature>
<dbReference type="PANTHER" id="PTHR13887">
    <property type="entry name" value="GLUTATHIONE S-TRANSFERASE KAPPA"/>
    <property type="match status" value="1"/>
</dbReference>
<feature type="signal peptide" evidence="3">
    <location>
        <begin position="1"/>
        <end position="31"/>
    </location>
</feature>
<dbReference type="PROSITE" id="PS51318">
    <property type="entry name" value="TAT"/>
    <property type="match status" value="1"/>
</dbReference>
<keyword evidence="6" id="KW-1185">Reference proteome</keyword>
<comment type="function">
    <text evidence="1">May be required for disulfide bond formation in some proteins.</text>
</comment>
<dbReference type="Pfam" id="PF13462">
    <property type="entry name" value="Thioredoxin_4"/>
    <property type="match status" value="1"/>
</dbReference>
<protein>
    <submittedName>
        <fullName evidence="5">Disulfide bond formation protein DsbD</fullName>
    </submittedName>
</protein>
<dbReference type="Proteomes" id="UP000637980">
    <property type="component" value="Unassembled WGS sequence"/>
</dbReference>
<comment type="caution">
    <text evidence="5">The sequence shown here is derived from an EMBL/GenBank/DDBJ whole genome shotgun (WGS) entry which is preliminary data.</text>
</comment>
<dbReference type="PANTHER" id="PTHR13887:SF56">
    <property type="entry name" value="THIOREDOXIN-LIKE REDUCTASE RV2466C"/>
    <property type="match status" value="1"/>
</dbReference>
<gene>
    <name evidence="5" type="ORF">GCM10007094_07270</name>
</gene>
<name>A0ABQ3E786_9HYPH</name>
<dbReference type="InterPro" id="IPR012336">
    <property type="entry name" value="Thioredoxin-like_fold"/>
</dbReference>
<dbReference type="InterPro" id="IPR013766">
    <property type="entry name" value="Thioredoxin_domain"/>
</dbReference>
<dbReference type="PROSITE" id="PS51352">
    <property type="entry name" value="THIOREDOXIN_2"/>
    <property type="match status" value="1"/>
</dbReference>
<feature type="domain" description="Thioredoxin" evidence="4">
    <location>
        <begin position="13"/>
        <end position="213"/>
    </location>
</feature>
<evidence type="ECO:0000259" key="4">
    <source>
        <dbReference type="PROSITE" id="PS51352"/>
    </source>
</evidence>
<sequence>MTLSRRKFLERTSALTAASLAFAAMPTVASAQTYSEAQLDKVGPLPEQAIGSPDAPVTVIEYASLTCGHCANFHNTTYKELKREYIDTGKVRFIFREFPLDTVAAAGFMLARCAPEDKYFDIVDLMFEEQRNWAFTNDPYNALLSMGKQLGFTEDSVKACLTNQEILDGVTEVRDYGSNTLGVDSTPTFFINGEKVSGALSFDEFKTYVDKNL</sequence>
<evidence type="ECO:0000313" key="6">
    <source>
        <dbReference type="Proteomes" id="UP000637980"/>
    </source>
</evidence>
<comment type="similarity">
    <text evidence="2">Belongs to the thioredoxin family. DsbA subfamily.</text>
</comment>
<dbReference type="InterPro" id="IPR036249">
    <property type="entry name" value="Thioredoxin-like_sf"/>
</dbReference>
<proteinExistence type="inferred from homology"/>
<evidence type="ECO:0000256" key="1">
    <source>
        <dbReference type="ARBA" id="ARBA00003565"/>
    </source>
</evidence>
<evidence type="ECO:0000313" key="5">
    <source>
        <dbReference type="EMBL" id="GHB21716.1"/>
    </source>
</evidence>
<keyword evidence="3" id="KW-0732">Signal</keyword>
<dbReference type="Gene3D" id="3.40.30.10">
    <property type="entry name" value="Glutaredoxin"/>
    <property type="match status" value="1"/>
</dbReference>
<dbReference type="RefSeq" id="WP_189435370.1">
    <property type="nucleotide sequence ID" value="NZ_BMXE01000001.1"/>
</dbReference>
<reference evidence="6" key="1">
    <citation type="journal article" date="2019" name="Int. J. Syst. Evol. Microbiol.">
        <title>The Global Catalogue of Microorganisms (GCM) 10K type strain sequencing project: providing services to taxonomists for standard genome sequencing and annotation.</title>
        <authorList>
            <consortium name="The Broad Institute Genomics Platform"/>
            <consortium name="The Broad Institute Genome Sequencing Center for Infectious Disease"/>
            <person name="Wu L."/>
            <person name="Ma J."/>
        </authorList>
    </citation>
    <scope>NUCLEOTIDE SEQUENCE [LARGE SCALE GENOMIC DNA]</scope>
    <source>
        <strain evidence="6">KCTC 12861</strain>
    </source>
</reference>